<keyword evidence="2" id="KW-1185">Reference proteome</keyword>
<accession>A0AAD7J2E1</accession>
<evidence type="ECO:0000313" key="2">
    <source>
        <dbReference type="Proteomes" id="UP001215280"/>
    </source>
</evidence>
<organism evidence="1 2">
    <name type="scientific">Mycena maculata</name>
    <dbReference type="NCBI Taxonomy" id="230809"/>
    <lineage>
        <taxon>Eukaryota</taxon>
        <taxon>Fungi</taxon>
        <taxon>Dikarya</taxon>
        <taxon>Basidiomycota</taxon>
        <taxon>Agaricomycotina</taxon>
        <taxon>Agaricomycetes</taxon>
        <taxon>Agaricomycetidae</taxon>
        <taxon>Agaricales</taxon>
        <taxon>Marasmiineae</taxon>
        <taxon>Mycenaceae</taxon>
        <taxon>Mycena</taxon>
    </lineage>
</organism>
<evidence type="ECO:0000313" key="1">
    <source>
        <dbReference type="EMBL" id="KAJ7755369.1"/>
    </source>
</evidence>
<dbReference type="Proteomes" id="UP001215280">
    <property type="component" value="Unassembled WGS sequence"/>
</dbReference>
<sequence length="238" mass="25968">MFPLRSLLRPSLNRLTSLRPAVRPPQSRPSLLRTYYYPARPASWGAQIWFRADGTPRSKLRGLVLTSLLAGALYATWSTLLVVEALDYERYLLTALVHIQRVDYDYTTAPLDGFAGALAYFADLAGYFCLGDVRPETLAAFFADLAQLAPGEGGEGLGARVHDLVRSAAEAVHGILAASKGADAAETAVLVIGIVDDAMLTLIELVEDMDADETGRLLHLKRLREEMKDSSKGYEILG</sequence>
<proteinExistence type="predicted"/>
<gene>
    <name evidence="1" type="ORF">DFH07DRAFT_743240</name>
</gene>
<protein>
    <submittedName>
        <fullName evidence="1">Uncharacterized protein</fullName>
    </submittedName>
</protein>
<name>A0AAD7J2E1_9AGAR</name>
<dbReference type="AlphaFoldDB" id="A0AAD7J2E1"/>
<comment type="caution">
    <text evidence="1">The sequence shown here is derived from an EMBL/GenBank/DDBJ whole genome shotgun (WGS) entry which is preliminary data.</text>
</comment>
<dbReference type="EMBL" id="JARJLG010000064">
    <property type="protein sequence ID" value="KAJ7755369.1"/>
    <property type="molecule type" value="Genomic_DNA"/>
</dbReference>
<reference evidence="1" key="1">
    <citation type="submission" date="2023-03" db="EMBL/GenBank/DDBJ databases">
        <title>Massive genome expansion in bonnet fungi (Mycena s.s.) driven by repeated elements and novel gene families across ecological guilds.</title>
        <authorList>
            <consortium name="Lawrence Berkeley National Laboratory"/>
            <person name="Harder C.B."/>
            <person name="Miyauchi S."/>
            <person name="Viragh M."/>
            <person name="Kuo A."/>
            <person name="Thoen E."/>
            <person name="Andreopoulos B."/>
            <person name="Lu D."/>
            <person name="Skrede I."/>
            <person name="Drula E."/>
            <person name="Henrissat B."/>
            <person name="Morin E."/>
            <person name="Kohler A."/>
            <person name="Barry K."/>
            <person name="LaButti K."/>
            <person name="Morin E."/>
            <person name="Salamov A."/>
            <person name="Lipzen A."/>
            <person name="Mereny Z."/>
            <person name="Hegedus B."/>
            <person name="Baldrian P."/>
            <person name="Stursova M."/>
            <person name="Weitz H."/>
            <person name="Taylor A."/>
            <person name="Grigoriev I.V."/>
            <person name="Nagy L.G."/>
            <person name="Martin F."/>
            <person name="Kauserud H."/>
        </authorList>
    </citation>
    <scope>NUCLEOTIDE SEQUENCE</scope>
    <source>
        <strain evidence="1">CBHHK188m</strain>
    </source>
</reference>